<evidence type="ECO:0000256" key="1">
    <source>
        <dbReference type="SAM" id="MobiDB-lite"/>
    </source>
</evidence>
<feature type="signal peptide" evidence="3">
    <location>
        <begin position="1"/>
        <end position="21"/>
    </location>
</feature>
<dbReference type="EMBL" id="QKXC01000069">
    <property type="protein sequence ID" value="RBR23793.1"/>
    <property type="molecule type" value="Genomic_DNA"/>
</dbReference>
<feature type="chain" id="PRO_5016696352" description="Mid2 domain-containing protein" evidence="3">
    <location>
        <begin position="22"/>
        <end position="589"/>
    </location>
</feature>
<accession>A0A366S3A2</accession>
<keyword evidence="5" id="KW-1185">Reference proteome</keyword>
<comment type="caution">
    <text evidence="4">The sequence shown here is derived from an EMBL/GenBank/DDBJ whole genome shotgun (WGS) entry which is preliminary data.</text>
</comment>
<evidence type="ECO:0000313" key="4">
    <source>
        <dbReference type="EMBL" id="RBR23793.1"/>
    </source>
</evidence>
<dbReference type="Proteomes" id="UP000253153">
    <property type="component" value="Unassembled WGS sequence"/>
</dbReference>
<evidence type="ECO:0000313" key="5">
    <source>
        <dbReference type="Proteomes" id="UP000253153"/>
    </source>
</evidence>
<dbReference type="RefSeq" id="XP_031018384.1">
    <property type="nucleotide sequence ID" value="XM_031157558.1"/>
</dbReference>
<keyword evidence="2" id="KW-0472">Membrane</keyword>
<proteinExistence type="predicted"/>
<gene>
    <name evidence="4" type="ORF">FIESC28_03409</name>
</gene>
<name>A0A366S3A2_9HYPO</name>
<keyword evidence="2" id="KW-0812">Transmembrane</keyword>
<evidence type="ECO:0008006" key="6">
    <source>
        <dbReference type="Google" id="ProtNLM"/>
    </source>
</evidence>
<dbReference type="OrthoDB" id="4733706at2759"/>
<feature type="compositionally biased region" description="Low complexity" evidence="1">
    <location>
        <begin position="522"/>
        <end position="531"/>
    </location>
</feature>
<evidence type="ECO:0000256" key="3">
    <source>
        <dbReference type="SAM" id="SignalP"/>
    </source>
</evidence>
<reference evidence="4 5" key="1">
    <citation type="submission" date="2018-06" db="EMBL/GenBank/DDBJ databases">
        <title>Fusarium incarnatum-equiseti species complex species 28.</title>
        <authorList>
            <person name="Gardiner D.M."/>
        </authorList>
    </citation>
    <scope>NUCLEOTIDE SEQUENCE [LARGE SCALE GENOMIC DNA]</scope>
    <source>
        <strain evidence="4 5">FIESC_28</strain>
    </source>
</reference>
<organism evidence="4 5">
    <name type="scientific">Fusarium coffeatum</name>
    <dbReference type="NCBI Taxonomy" id="231269"/>
    <lineage>
        <taxon>Eukaryota</taxon>
        <taxon>Fungi</taxon>
        <taxon>Dikarya</taxon>
        <taxon>Ascomycota</taxon>
        <taxon>Pezizomycotina</taxon>
        <taxon>Sordariomycetes</taxon>
        <taxon>Hypocreomycetidae</taxon>
        <taxon>Hypocreales</taxon>
        <taxon>Nectriaceae</taxon>
        <taxon>Fusarium</taxon>
        <taxon>Fusarium incarnatum-equiseti species complex</taxon>
    </lineage>
</organism>
<feature type="region of interest" description="Disordered" evidence="1">
    <location>
        <begin position="512"/>
        <end position="549"/>
    </location>
</feature>
<protein>
    <recommendedName>
        <fullName evidence="6">Mid2 domain-containing protein</fullName>
    </recommendedName>
</protein>
<feature type="transmembrane region" description="Helical" evidence="2">
    <location>
        <begin position="554"/>
        <end position="575"/>
    </location>
</feature>
<keyword evidence="3" id="KW-0732">Signal</keyword>
<keyword evidence="2" id="KW-1133">Transmembrane helix</keyword>
<dbReference type="GeneID" id="41992854"/>
<sequence>MLPSILLLTLIWMSRPLLVCGVIPPFFTRHVPRSPDNNKDDSIRRVLSTSDSEQREIKKENTMSLDKSWENAILFAYMAEEDLNSEQGNTSISAGIEITCTACYIKGAVTTRFVSEKDFNISRALDNVKDQVQNEIYNLRTEVANYTKEYVDRVTDNLDDGFDMDDFDPPTMDFDLSIDLPEIPEFRLEFQFDGLELYMLINTVLSAGATYTLNLYTSATPAGFAVRHNLEVGVILTLDLIVSVEGEIDISTGFHLKLDDGVRIELGIFSKEIANMVINGGDFEFLPVTVESAGVVFKAVLRMGIQAGFEISSSDVSIAGKDIFRIGAGIEMGVYANIAELITNITLSMDEDDRCDLRVEEAYRLAVGAASGASIAIEDLTWGPAVETEVPIFYTTLAQACAVERSSAVVSASQETLTSAALVIRGEDGDETEMETTTISEEATFIAVACESEGLVNCPASLQTTSKYTTTRTHVTIVPTDSEASFPESVRSTSVIPIPFGDSAKKLFTTSGIPESYVPRPSTHSATTSATDDADDGNENTSSNEKSEGLSDSVIIGLSVGLGVPFLFSVLAFILSVNPAQSSFPAETP</sequence>
<dbReference type="AlphaFoldDB" id="A0A366S3A2"/>
<evidence type="ECO:0000256" key="2">
    <source>
        <dbReference type="SAM" id="Phobius"/>
    </source>
</evidence>